<dbReference type="InterPro" id="IPR018483">
    <property type="entry name" value="Carb_kinase_FGGY_CS"/>
</dbReference>
<dbReference type="Pfam" id="PF00370">
    <property type="entry name" value="FGGY_N"/>
    <property type="match status" value="1"/>
</dbReference>
<dbReference type="InterPro" id="IPR050406">
    <property type="entry name" value="FGGY_Carb_Kinase"/>
</dbReference>
<dbReference type="InterPro" id="IPR018484">
    <property type="entry name" value="FGGY_N"/>
</dbReference>
<reference evidence="5" key="1">
    <citation type="journal article" date="2014" name="Front. Microbiol.">
        <title>High frequency of phylogenetically diverse reductive dehalogenase-homologous genes in deep subseafloor sedimentary metagenomes.</title>
        <authorList>
            <person name="Kawai M."/>
            <person name="Futagami T."/>
            <person name="Toyoda A."/>
            <person name="Takaki Y."/>
            <person name="Nishi S."/>
            <person name="Hori S."/>
            <person name="Arai W."/>
            <person name="Tsubouchi T."/>
            <person name="Morono Y."/>
            <person name="Uchiyama I."/>
            <person name="Ito T."/>
            <person name="Fujiyama A."/>
            <person name="Inagaki F."/>
            <person name="Takami H."/>
        </authorList>
    </citation>
    <scope>NUCLEOTIDE SEQUENCE</scope>
    <source>
        <strain evidence="5">Expedition CK06-06</strain>
    </source>
</reference>
<evidence type="ECO:0000259" key="4">
    <source>
        <dbReference type="Pfam" id="PF02782"/>
    </source>
</evidence>
<sequence>YLICAKDWVRYNLTGDISSDESDLSQMPCDIRTRGYSNELFRLCGIQDLSHLFPPVVSSHEVAGGVTAKAEEETGLRQGTPVVTGLTDVQASMIGAGATHVGAACSIVGTSSLNNVVLDLPSFEPPGIGFQFLMPDNLWVRSFTNTSGTMNLDWFMTNFANEERAEAERLGISVYKVLEEVAASVPLGSGGVIFHPYLNTTGVSAPFRNTAARGQFFGIGVEHERRHLLRAVYEGLALAMRELYQLTSADAPEVIVTGGGAQ</sequence>
<dbReference type="PANTHER" id="PTHR43095:SF5">
    <property type="entry name" value="XYLULOSE KINASE"/>
    <property type="match status" value="1"/>
</dbReference>
<evidence type="ECO:0000256" key="1">
    <source>
        <dbReference type="ARBA" id="ARBA00022679"/>
    </source>
</evidence>
<dbReference type="EMBL" id="BARS01031817">
    <property type="protein sequence ID" value="GAG22395.1"/>
    <property type="molecule type" value="Genomic_DNA"/>
</dbReference>
<gene>
    <name evidence="5" type="ORF">S01H1_49453</name>
</gene>
<dbReference type="AlphaFoldDB" id="X0VVR9"/>
<organism evidence="5">
    <name type="scientific">marine sediment metagenome</name>
    <dbReference type="NCBI Taxonomy" id="412755"/>
    <lineage>
        <taxon>unclassified sequences</taxon>
        <taxon>metagenomes</taxon>
        <taxon>ecological metagenomes</taxon>
    </lineage>
</organism>
<dbReference type="GO" id="GO:0016301">
    <property type="term" value="F:kinase activity"/>
    <property type="evidence" value="ECO:0007669"/>
    <property type="project" value="UniProtKB-KW"/>
</dbReference>
<dbReference type="InterPro" id="IPR018485">
    <property type="entry name" value="FGGY_C"/>
</dbReference>
<dbReference type="InterPro" id="IPR043129">
    <property type="entry name" value="ATPase_NBD"/>
</dbReference>
<evidence type="ECO:0000259" key="3">
    <source>
        <dbReference type="Pfam" id="PF00370"/>
    </source>
</evidence>
<feature type="domain" description="Carbohydrate kinase FGGY N-terminal" evidence="3">
    <location>
        <begin position="3"/>
        <end position="95"/>
    </location>
</feature>
<dbReference type="PROSITE" id="PS00445">
    <property type="entry name" value="FGGY_KINASES_2"/>
    <property type="match status" value="1"/>
</dbReference>
<comment type="caution">
    <text evidence="5">The sequence shown here is derived from an EMBL/GenBank/DDBJ whole genome shotgun (WGS) entry which is preliminary data.</text>
</comment>
<feature type="non-terminal residue" evidence="5">
    <location>
        <position position="262"/>
    </location>
</feature>
<dbReference type="Gene3D" id="3.30.420.40">
    <property type="match status" value="2"/>
</dbReference>
<evidence type="ECO:0000313" key="5">
    <source>
        <dbReference type="EMBL" id="GAG22395.1"/>
    </source>
</evidence>
<dbReference type="PANTHER" id="PTHR43095">
    <property type="entry name" value="SUGAR KINASE"/>
    <property type="match status" value="1"/>
</dbReference>
<evidence type="ECO:0000256" key="2">
    <source>
        <dbReference type="ARBA" id="ARBA00022777"/>
    </source>
</evidence>
<dbReference type="GO" id="GO:0016773">
    <property type="term" value="F:phosphotransferase activity, alcohol group as acceptor"/>
    <property type="evidence" value="ECO:0007669"/>
    <property type="project" value="InterPro"/>
</dbReference>
<evidence type="ECO:0008006" key="6">
    <source>
        <dbReference type="Google" id="ProtNLM"/>
    </source>
</evidence>
<dbReference type="SUPFAM" id="SSF53067">
    <property type="entry name" value="Actin-like ATPase domain"/>
    <property type="match status" value="2"/>
</dbReference>
<feature type="domain" description="Carbohydrate kinase FGGY C-terminal" evidence="4">
    <location>
        <begin position="107"/>
        <end position="261"/>
    </location>
</feature>
<keyword evidence="1" id="KW-0808">Transferase</keyword>
<name>X0VVR9_9ZZZZ</name>
<feature type="non-terminal residue" evidence="5">
    <location>
        <position position="1"/>
    </location>
</feature>
<protein>
    <recommendedName>
        <fullName evidence="6">Carbohydrate kinase FGGY C-terminal domain-containing protein</fullName>
    </recommendedName>
</protein>
<dbReference type="Pfam" id="PF02782">
    <property type="entry name" value="FGGY_C"/>
    <property type="match status" value="1"/>
</dbReference>
<accession>X0VVR9</accession>
<dbReference type="GO" id="GO:0005975">
    <property type="term" value="P:carbohydrate metabolic process"/>
    <property type="evidence" value="ECO:0007669"/>
    <property type="project" value="InterPro"/>
</dbReference>
<keyword evidence="2" id="KW-0418">Kinase</keyword>
<proteinExistence type="predicted"/>